<feature type="transmembrane region" description="Helical" evidence="6">
    <location>
        <begin position="483"/>
        <end position="508"/>
    </location>
</feature>
<dbReference type="InterPro" id="IPR050833">
    <property type="entry name" value="Poly_Biosynth_Transport"/>
</dbReference>
<accession>A0A2M8LEA5</accession>
<keyword evidence="5 6" id="KW-0472">Membrane</keyword>
<evidence type="ECO:0000313" key="8">
    <source>
        <dbReference type="Proteomes" id="UP000231152"/>
    </source>
</evidence>
<dbReference type="GO" id="GO:0005886">
    <property type="term" value="C:plasma membrane"/>
    <property type="evidence" value="ECO:0007669"/>
    <property type="project" value="UniProtKB-SubCell"/>
</dbReference>
<dbReference type="Proteomes" id="UP000231152">
    <property type="component" value="Unassembled WGS sequence"/>
</dbReference>
<keyword evidence="2" id="KW-1003">Cell membrane</keyword>
<reference evidence="7 8" key="1">
    <citation type="submission" date="2017-09" db="EMBL/GenBank/DDBJ databases">
        <title>Depth-based differentiation of microbial function through sediment-hosted aquifers and enrichment of novel symbionts in the deep terrestrial subsurface.</title>
        <authorList>
            <person name="Probst A.J."/>
            <person name="Ladd B."/>
            <person name="Jarett J.K."/>
            <person name="Geller-Mcgrath D.E."/>
            <person name="Sieber C.M."/>
            <person name="Emerson J.B."/>
            <person name="Anantharaman K."/>
            <person name="Thomas B.C."/>
            <person name="Malmstrom R."/>
            <person name="Stieglmeier M."/>
            <person name="Klingl A."/>
            <person name="Woyke T."/>
            <person name="Ryan C.M."/>
            <person name="Banfield J.F."/>
        </authorList>
    </citation>
    <scope>NUCLEOTIDE SEQUENCE [LARGE SCALE GENOMIC DNA]</scope>
    <source>
        <strain evidence="7">CG10_big_fil_rev_8_21_14_0_10_48_11</strain>
    </source>
</reference>
<feature type="transmembrane region" description="Helical" evidence="6">
    <location>
        <begin position="425"/>
        <end position="447"/>
    </location>
</feature>
<dbReference type="InterPro" id="IPR002797">
    <property type="entry name" value="Polysacc_synth"/>
</dbReference>
<comment type="caution">
    <text evidence="7">The sequence shown here is derived from an EMBL/GenBank/DDBJ whole genome shotgun (WGS) entry which is preliminary data.</text>
</comment>
<feature type="transmembrane region" description="Helical" evidence="6">
    <location>
        <begin position="190"/>
        <end position="208"/>
    </location>
</feature>
<feature type="transmembrane region" description="Helical" evidence="6">
    <location>
        <begin position="214"/>
        <end position="239"/>
    </location>
</feature>
<gene>
    <name evidence="7" type="ORF">COV04_03265</name>
</gene>
<sequence length="524" mass="57827">MGKSRVKNRGLLRARTPRLSWMHFLFRKTDYPITGSHSCQAHRMLQHRALTHNTVVQTLGKILSVIIGWATVLAMTNYLGAAGFGSYTIMTAYLQFFGVAADLGLVLVSSQLFAERANDRERIFANLLGFRLTTSAIILVFAPFFIWLFPYSAVIKTGVVILTLSFLFVALLQVFTGLFQQALTMWRSVAGELLGRAALLAFVLAAIFEQRGILFVVIGVTVGSFLNLGLAALLSRGLVRLRVAFEKEYWQLIWQRSWPIALGVVFNLVYLKADTIILSFVRPEAEVGVYGAMYRVLEVLIAFPTMFAGILLPVLAGAWAAERYEEFRHTVSESFTAIVSVALPLAVGIAMTAPRIVGFLGEDFVRLGTDVLRLLGVATAIIFVGTFFGHVIVAMNRQRSILWAYALTALLSLVGYLVVIPVAGAVGAAAVTVAVELFIALLLYYYVRRYSLVSLLFRSLVPAFAASCGMATWLLVASFLPTLFFILSAMLIYGALLYLFGGFPRALVEEIFSFSRRGDNNRVE</sequence>
<dbReference type="EMBL" id="PFET01000010">
    <property type="protein sequence ID" value="PJE75755.1"/>
    <property type="molecule type" value="Genomic_DNA"/>
</dbReference>
<keyword evidence="4 6" id="KW-1133">Transmembrane helix</keyword>
<feature type="transmembrane region" description="Helical" evidence="6">
    <location>
        <begin position="400"/>
        <end position="419"/>
    </location>
</feature>
<evidence type="ECO:0000256" key="1">
    <source>
        <dbReference type="ARBA" id="ARBA00004651"/>
    </source>
</evidence>
<evidence type="ECO:0000256" key="3">
    <source>
        <dbReference type="ARBA" id="ARBA00022692"/>
    </source>
</evidence>
<feature type="transmembrane region" description="Helical" evidence="6">
    <location>
        <begin position="459"/>
        <end position="477"/>
    </location>
</feature>
<evidence type="ECO:0000256" key="2">
    <source>
        <dbReference type="ARBA" id="ARBA00022475"/>
    </source>
</evidence>
<evidence type="ECO:0000256" key="6">
    <source>
        <dbReference type="SAM" id="Phobius"/>
    </source>
</evidence>
<feature type="transmembrane region" description="Helical" evidence="6">
    <location>
        <begin position="333"/>
        <end position="351"/>
    </location>
</feature>
<keyword evidence="3 6" id="KW-0812">Transmembrane</keyword>
<evidence type="ECO:0000256" key="4">
    <source>
        <dbReference type="ARBA" id="ARBA00022989"/>
    </source>
</evidence>
<dbReference type="PANTHER" id="PTHR30250:SF11">
    <property type="entry name" value="O-ANTIGEN TRANSPORTER-RELATED"/>
    <property type="match status" value="1"/>
</dbReference>
<feature type="transmembrane region" description="Helical" evidence="6">
    <location>
        <begin position="155"/>
        <end position="178"/>
    </location>
</feature>
<feature type="transmembrane region" description="Helical" evidence="6">
    <location>
        <begin position="128"/>
        <end position="149"/>
    </location>
</feature>
<comment type="subcellular location">
    <subcellularLocation>
        <location evidence="1">Cell membrane</location>
        <topology evidence="1">Multi-pass membrane protein</topology>
    </subcellularLocation>
</comment>
<evidence type="ECO:0000313" key="7">
    <source>
        <dbReference type="EMBL" id="PJE75755.1"/>
    </source>
</evidence>
<feature type="transmembrane region" description="Helical" evidence="6">
    <location>
        <begin position="62"/>
        <end position="81"/>
    </location>
</feature>
<protein>
    <submittedName>
        <fullName evidence="7">Uncharacterized protein</fullName>
    </submittedName>
</protein>
<feature type="transmembrane region" description="Helical" evidence="6">
    <location>
        <begin position="301"/>
        <end position="321"/>
    </location>
</feature>
<dbReference type="Pfam" id="PF01943">
    <property type="entry name" value="Polysacc_synt"/>
    <property type="match status" value="1"/>
</dbReference>
<dbReference type="AlphaFoldDB" id="A0A2M8LEA5"/>
<proteinExistence type="predicted"/>
<organism evidence="7 8">
    <name type="scientific">Candidatus Uhrbacteria bacterium CG10_big_fil_rev_8_21_14_0_10_48_11</name>
    <dbReference type="NCBI Taxonomy" id="1975037"/>
    <lineage>
        <taxon>Bacteria</taxon>
        <taxon>Candidatus Uhriibacteriota</taxon>
    </lineage>
</organism>
<name>A0A2M8LEA5_9BACT</name>
<feature type="transmembrane region" description="Helical" evidence="6">
    <location>
        <begin position="87"/>
        <end position="108"/>
    </location>
</feature>
<evidence type="ECO:0000256" key="5">
    <source>
        <dbReference type="ARBA" id="ARBA00023136"/>
    </source>
</evidence>
<feature type="transmembrane region" description="Helical" evidence="6">
    <location>
        <begin position="260"/>
        <end position="281"/>
    </location>
</feature>
<dbReference type="PANTHER" id="PTHR30250">
    <property type="entry name" value="PST FAMILY PREDICTED COLANIC ACID TRANSPORTER"/>
    <property type="match status" value="1"/>
</dbReference>
<feature type="transmembrane region" description="Helical" evidence="6">
    <location>
        <begin position="371"/>
        <end position="393"/>
    </location>
</feature>